<feature type="transmembrane region" description="Helical" evidence="6">
    <location>
        <begin position="15"/>
        <end position="36"/>
    </location>
</feature>
<protein>
    <recommendedName>
        <fullName evidence="9">Ion transport protein</fullName>
    </recommendedName>
</protein>
<name>A0A4R2R3V6_9PSEU</name>
<evidence type="ECO:0000256" key="3">
    <source>
        <dbReference type="ARBA" id="ARBA00022989"/>
    </source>
</evidence>
<gene>
    <name evidence="7" type="ORF">EV191_101269</name>
</gene>
<evidence type="ECO:0008006" key="9">
    <source>
        <dbReference type="Google" id="ProtNLM"/>
    </source>
</evidence>
<keyword evidence="4 6" id="KW-0472">Membrane</keyword>
<dbReference type="AlphaFoldDB" id="A0A4R2R3V6"/>
<dbReference type="Gene3D" id="1.20.120.350">
    <property type="entry name" value="Voltage-gated potassium channels. Chain C"/>
    <property type="match status" value="1"/>
</dbReference>
<evidence type="ECO:0000256" key="1">
    <source>
        <dbReference type="ARBA" id="ARBA00004141"/>
    </source>
</evidence>
<feature type="compositionally biased region" description="Polar residues" evidence="5">
    <location>
        <begin position="250"/>
        <end position="262"/>
    </location>
</feature>
<feature type="compositionally biased region" description="Basic and acidic residues" evidence="5">
    <location>
        <begin position="240"/>
        <end position="249"/>
    </location>
</feature>
<keyword evidence="2 6" id="KW-0812">Transmembrane</keyword>
<accession>A0A4R2R3V6</accession>
<evidence type="ECO:0000256" key="2">
    <source>
        <dbReference type="ARBA" id="ARBA00022692"/>
    </source>
</evidence>
<dbReference type="SUPFAM" id="SSF81324">
    <property type="entry name" value="Voltage-gated potassium channels"/>
    <property type="match status" value="1"/>
</dbReference>
<keyword evidence="3 6" id="KW-1133">Transmembrane helix</keyword>
<evidence type="ECO:0000256" key="6">
    <source>
        <dbReference type="SAM" id="Phobius"/>
    </source>
</evidence>
<dbReference type="RefSeq" id="WP_132874943.1">
    <property type="nucleotide sequence ID" value="NZ_SLXQ01000001.1"/>
</dbReference>
<dbReference type="EMBL" id="SLXQ01000001">
    <property type="protein sequence ID" value="TCP56328.1"/>
    <property type="molecule type" value="Genomic_DNA"/>
</dbReference>
<reference evidence="7 8" key="1">
    <citation type="submission" date="2019-03" db="EMBL/GenBank/DDBJ databases">
        <title>Genomic Encyclopedia of Type Strains, Phase IV (KMG-IV): sequencing the most valuable type-strain genomes for metagenomic binning, comparative biology and taxonomic classification.</title>
        <authorList>
            <person name="Goeker M."/>
        </authorList>
    </citation>
    <scope>NUCLEOTIDE SEQUENCE [LARGE SCALE GENOMIC DNA]</scope>
    <source>
        <strain evidence="7 8">DSM 45765</strain>
    </source>
</reference>
<feature type="region of interest" description="Disordered" evidence="5">
    <location>
        <begin position="240"/>
        <end position="262"/>
    </location>
</feature>
<organism evidence="7 8">
    <name type="scientific">Tamaricihabitans halophyticus</name>
    <dbReference type="NCBI Taxonomy" id="1262583"/>
    <lineage>
        <taxon>Bacteria</taxon>
        <taxon>Bacillati</taxon>
        <taxon>Actinomycetota</taxon>
        <taxon>Actinomycetes</taxon>
        <taxon>Pseudonocardiales</taxon>
        <taxon>Pseudonocardiaceae</taxon>
        <taxon>Tamaricihabitans</taxon>
    </lineage>
</organism>
<dbReference type="OrthoDB" id="6717392at2"/>
<dbReference type="GO" id="GO:0016020">
    <property type="term" value="C:membrane"/>
    <property type="evidence" value="ECO:0007669"/>
    <property type="project" value="UniProtKB-SubCell"/>
</dbReference>
<evidence type="ECO:0000256" key="4">
    <source>
        <dbReference type="ARBA" id="ARBA00023136"/>
    </source>
</evidence>
<dbReference type="InterPro" id="IPR027359">
    <property type="entry name" value="Volt_channel_dom_sf"/>
</dbReference>
<dbReference type="Proteomes" id="UP000294911">
    <property type="component" value="Unassembled WGS sequence"/>
</dbReference>
<keyword evidence="8" id="KW-1185">Reference proteome</keyword>
<evidence type="ECO:0000313" key="7">
    <source>
        <dbReference type="EMBL" id="TCP56328.1"/>
    </source>
</evidence>
<comment type="subcellular location">
    <subcellularLocation>
        <location evidence="1">Membrane</location>
        <topology evidence="1">Multi-pass membrane protein</topology>
    </subcellularLocation>
</comment>
<comment type="caution">
    <text evidence="7">The sequence shown here is derived from an EMBL/GenBank/DDBJ whole genome shotgun (WGS) entry which is preliminary data.</text>
</comment>
<proteinExistence type="predicted"/>
<evidence type="ECO:0000256" key="5">
    <source>
        <dbReference type="SAM" id="MobiDB-lite"/>
    </source>
</evidence>
<evidence type="ECO:0000313" key="8">
    <source>
        <dbReference type="Proteomes" id="UP000294911"/>
    </source>
</evidence>
<sequence>MAEQRQAGFRARNSLLDLVMLLLAVCSVILLAWVIFFDVSPATTQTVFIIDTAICGIFAIEFLWRWWRSGWQRGFPLRNWFEILGMIPIAHPALRGFRLLRIIVVLLRFARSLDRAVGEGFTRRIVSRFSGPIVETLKRPITIAVLDEVTDVLKRGHYTQNTARALRENEDEIRAMVAEKLAEDRQLGKLSVLPFYDQVVRGSTDAALRVILEVLTDPRTDEFVADAVRENVTQIRLAVHEDELDHSRGQPDTPNSGDPGSG</sequence>
<feature type="transmembrane region" description="Helical" evidence="6">
    <location>
        <begin position="42"/>
        <end position="64"/>
    </location>
</feature>